<organism evidence="1">
    <name type="scientific">Solanum lycopersicum</name>
    <name type="common">Tomato</name>
    <name type="synonym">Lycopersicon esculentum</name>
    <dbReference type="NCBI Taxonomy" id="4081"/>
    <lineage>
        <taxon>Eukaryota</taxon>
        <taxon>Viridiplantae</taxon>
        <taxon>Streptophyta</taxon>
        <taxon>Embryophyta</taxon>
        <taxon>Tracheophyta</taxon>
        <taxon>Spermatophyta</taxon>
        <taxon>Magnoliopsida</taxon>
        <taxon>eudicotyledons</taxon>
        <taxon>Gunneridae</taxon>
        <taxon>Pentapetalae</taxon>
        <taxon>asterids</taxon>
        <taxon>lamiids</taxon>
        <taxon>Solanales</taxon>
        <taxon>Solanaceae</taxon>
        <taxon>Solanoideae</taxon>
        <taxon>Solaneae</taxon>
        <taxon>Solanum</taxon>
        <taxon>Solanum subgen. Lycopersicon</taxon>
    </lineage>
</organism>
<dbReference type="InParanoid" id="A0A3Q7GQR5"/>
<evidence type="ECO:0000313" key="1">
    <source>
        <dbReference type="EnsemblPlants" id="Solyc04g011545.1.1"/>
    </source>
</evidence>
<proteinExistence type="predicted"/>
<protein>
    <submittedName>
        <fullName evidence="1">Uncharacterized protein</fullName>
    </submittedName>
</protein>
<sequence>MFGQHQDQAADIFREENAARTAPLKFLRSASSEHRSVFPRSEFVGVIVPYRTDGDKQRFSLCCHD</sequence>
<dbReference type="Gramene" id="Solyc04g011545.1.1">
    <property type="protein sequence ID" value="Solyc04g011545.1.1"/>
    <property type="gene ID" value="Solyc04g011545.1"/>
</dbReference>
<keyword evidence="2" id="KW-1185">Reference proteome</keyword>
<dbReference type="Proteomes" id="UP000004994">
    <property type="component" value="Chromosome 4"/>
</dbReference>
<accession>A0A3Q7GQR5</accession>
<name>A0A3Q7GQR5_SOLLC</name>
<dbReference type="EnsemblPlants" id="Solyc04g011545.1.1">
    <property type="protein sequence ID" value="Solyc04g011545.1.1"/>
    <property type="gene ID" value="Solyc04g011545.1"/>
</dbReference>
<reference evidence="1" key="2">
    <citation type="submission" date="2019-01" db="UniProtKB">
        <authorList>
            <consortium name="EnsemblPlants"/>
        </authorList>
    </citation>
    <scope>IDENTIFICATION</scope>
    <source>
        <strain evidence="1">cv. Heinz 1706</strain>
    </source>
</reference>
<evidence type="ECO:0000313" key="2">
    <source>
        <dbReference type="Proteomes" id="UP000004994"/>
    </source>
</evidence>
<reference evidence="1" key="1">
    <citation type="journal article" date="2012" name="Nature">
        <title>The tomato genome sequence provides insights into fleshy fruit evolution.</title>
        <authorList>
            <consortium name="Tomato Genome Consortium"/>
        </authorList>
    </citation>
    <scope>NUCLEOTIDE SEQUENCE [LARGE SCALE GENOMIC DNA]</scope>
    <source>
        <strain evidence="1">cv. Heinz 1706</strain>
    </source>
</reference>
<dbReference type="AlphaFoldDB" id="A0A3Q7GQR5"/>